<reference evidence="2 3" key="2">
    <citation type="submission" date="2009-05" db="EMBL/GenBank/DDBJ databases">
        <authorList>
            <person name="Harkins D.M."/>
            <person name="DeShazer D."/>
            <person name="Woods D.E."/>
            <person name="Brinkac L.M."/>
            <person name="Brown K.A."/>
            <person name="Hung G.C."/>
            <person name="Tuanyok A."/>
            <person name="Zhang B."/>
            <person name="Nierman W.C."/>
        </authorList>
    </citation>
    <scope>NUCLEOTIDE SEQUENCE [LARGE SCALE GENOMIC DNA]</scope>
    <source>
        <strain evidence="2 3">1710a</strain>
    </source>
</reference>
<reference evidence="3" key="1">
    <citation type="submission" date="2007-08" db="EMBL/GenBank/DDBJ databases">
        <title>Annotation of Burkholderia pseudomallei 1710a.</title>
        <authorList>
            <person name="Harkins D.M."/>
            <person name="DeShazer D."/>
            <person name="Woods D.E."/>
            <person name="Brinkac L.M."/>
            <person name="Brown K.A."/>
            <person name="Hung G.C."/>
            <person name="Tuanyok A."/>
            <person name="Zhang B."/>
            <person name="Nierman W.C."/>
        </authorList>
    </citation>
    <scope>NUCLEOTIDE SEQUENCE [LARGE SCALE GENOMIC DNA]</scope>
    <source>
        <strain evidence="3">1710a</strain>
    </source>
</reference>
<dbReference type="AlphaFoldDB" id="A0A0E1VT17"/>
<organism evidence="2 3">
    <name type="scientific">Burkholderia pseudomallei 1710a</name>
    <dbReference type="NCBI Taxonomy" id="320371"/>
    <lineage>
        <taxon>Bacteria</taxon>
        <taxon>Pseudomonadati</taxon>
        <taxon>Pseudomonadota</taxon>
        <taxon>Betaproteobacteria</taxon>
        <taxon>Burkholderiales</taxon>
        <taxon>Burkholderiaceae</taxon>
        <taxon>Burkholderia</taxon>
        <taxon>pseudomallei group</taxon>
    </lineage>
</organism>
<accession>A0A0E1VT17</accession>
<evidence type="ECO:0000256" key="1">
    <source>
        <dbReference type="SAM" id="MobiDB-lite"/>
    </source>
</evidence>
<name>A0A0E1VT17_BURPE</name>
<evidence type="ECO:0000313" key="3">
    <source>
        <dbReference type="Proteomes" id="UP000001812"/>
    </source>
</evidence>
<dbReference type="Proteomes" id="UP000001812">
    <property type="component" value="Chromosome II"/>
</dbReference>
<dbReference type="HOGENOM" id="CLU_3248468_0_0_4"/>
<feature type="region of interest" description="Disordered" evidence="1">
    <location>
        <begin position="22"/>
        <end position="42"/>
    </location>
</feature>
<dbReference type="EMBL" id="CM000833">
    <property type="protein sequence ID" value="EET04003.1"/>
    <property type="molecule type" value="Genomic_DNA"/>
</dbReference>
<evidence type="ECO:0000313" key="2">
    <source>
        <dbReference type="EMBL" id="EET04003.1"/>
    </source>
</evidence>
<proteinExistence type="predicted"/>
<protein>
    <submittedName>
        <fullName evidence="2">Uncharacterized protein</fullName>
    </submittedName>
</protein>
<sequence length="42" mass="4675">MGSRRFGGQSPVLRPRFRKLEAPQAMRRHAAARPPTAGVFGR</sequence>
<gene>
    <name evidence="2" type="ORF">BURPS1710A_A0428</name>
</gene>